<dbReference type="CDD" id="cd00082">
    <property type="entry name" value="HisKA"/>
    <property type="match status" value="1"/>
</dbReference>
<feature type="transmembrane region" description="Helical" evidence="11">
    <location>
        <begin position="166"/>
        <end position="189"/>
    </location>
</feature>
<dbReference type="Gene3D" id="3.30.565.10">
    <property type="entry name" value="Histidine kinase-like ATPase, C-terminal domain"/>
    <property type="match status" value="1"/>
</dbReference>
<evidence type="ECO:0000256" key="6">
    <source>
        <dbReference type="ARBA" id="ARBA00022692"/>
    </source>
</evidence>
<dbReference type="InterPro" id="IPR003660">
    <property type="entry name" value="HAMP_dom"/>
</dbReference>
<dbReference type="InterPro" id="IPR036097">
    <property type="entry name" value="HisK_dim/P_sf"/>
</dbReference>
<keyword evidence="10 11" id="KW-0472">Membrane</keyword>
<dbReference type="InterPro" id="IPR003594">
    <property type="entry name" value="HATPase_dom"/>
</dbReference>
<keyword evidence="8 11" id="KW-1133">Transmembrane helix</keyword>
<evidence type="ECO:0000259" key="13">
    <source>
        <dbReference type="PROSITE" id="PS50885"/>
    </source>
</evidence>
<dbReference type="RefSeq" id="WP_124027663.1">
    <property type="nucleotide sequence ID" value="NZ_JBHRSN010000006.1"/>
</dbReference>
<keyword evidence="15" id="KW-1185">Reference proteome</keyword>
<dbReference type="SMART" id="SM00387">
    <property type="entry name" value="HATPase_c"/>
    <property type="match status" value="1"/>
</dbReference>
<dbReference type="Pfam" id="PF00672">
    <property type="entry name" value="HAMP"/>
    <property type="match status" value="1"/>
</dbReference>
<protein>
    <recommendedName>
        <fullName evidence="3">histidine kinase</fullName>
        <ecNumber evidence="3">2.7.13.3</ecNumber>
    </recommendedName>
</protein>
<keyword evidence="5" id="KW-0808">Transferase</keyword>
<evidence type="ECO:0000256" key="11">
    <source>
        <dbReference type="SAM" id="Phobius"/>
    </source>
</evidence>
<name>A0A3N5Z6S8_9ALTE</name>
<dbReference type="GO" id="GO:0005886">
    <property type="term" value="C:plasma membrane"/>
    <property type="evidence" value="ECO:0007669"/>
    <property type="project" value="TreeGrafter"/>
</dbReference>
<keyword evidence="9" id="KW-0902">Two-component regulatory system</keyword>
<evidence type="ECO:0000256" key="1">
    <source>
        <dbReference type="ARBA" id="ARBA00000085"/>
    </source>
</evidence>
<proteinExistence type="predicted"/>
<evidence type="ECO:0000256" key="5">
    <source>
        <dbReference type="ARBA" id="ARBA00022679"/>
    </source>
</evidence>
<dbReference type="Proteomes" id="UP000275281">
    <property type="component" value="Unassembled WGS sequence"/>
</dbReference>
<keyword evidence="6 11" id="KW-0812">Transmembrane</keyword>
<dbReference type="SMART" id="SM00388">
    <property type="entry name" value="HisKA"/>
    <property type="match status" value="1"/>
</dbReference>
<dbReference type="OrthoDB" id="9804645at2"/>
<dbReference type="EC" id="2.7.13.3" evidence="3"/>
<dbReference type="EMBL" id="RPOK01000003">
    <property type="protein sequence ID" value="RPJ66304.1"/>
    <property type="molecule type" value="Genomic_DNA"/>
</dbReference>
<reference evidence="14 15" key="1">
    <citation type="submission" date="2018-11" db="EMBL/GenBank/DDBJ databases">
        <authorList>
            <person name="Ye M.-Q."/>
            <person name="Du Z.-J."/>
        </authorList>
    </citation>
    <scope>NUCLEOTIDE SEQUENCE [LARGE SCALE GENOMIC DNA]</scope>
    <source>
        <strain evidence="14 15">U0105</strain>
    </source>
</reference>
<dbReference type="SUPFAM" id="SSF55874">
    <property type="entry name" value="ATPase domain of HSP90 chaperone/DNA topoisomerase II/histidine kinase"/>
    <property type="match status" value="1"/>
</dbReference>
<evidence type="ECO:0000256" key="4">
    <source>
        <dbReference type="ARBA" id="ARBA00022553"/>
    </source>
</evidence>
<dbReference type="InterPro" id="IPR036890">
    <property type="entry name" value="HATPase_C_sf"/>
</dbReference>
<evidence type="ECO:0000256" key="9">
    <source>
        <dbReference type="ARBA" id="ARBA00023012"/>
    </source>
</evidence>
<comment type="subcellular location">
    <subcellularLocation>
        <location evidence="2">Membrane</location>
    </subcellularLocation>
</comment>
<feature type="domain" description="Histidine kinase" evidence="12">
    <location>
        <begin position="248"/>
        <end position="457"/>
    </location>
</feature>
<evidence type="ECO:0000259" key="12">
    <source>
        <dbReference type="PROSITE" id="PS50109"/>
    </source>
</evidence>
<dbReference type="GO" id="GO:0000155">
    <property type="term" value="F:phosphorelay sensor kinase activity"/>
    <property type="evidence" value="ECO:0007669"/>
    <property type="project" value="InterPro"/>
</dbReference>
<dbReference type="SUPFAM" id="SSF47384">
    <property type="entry name" value="Homodimeric domain of signal transducing histidine kinase"/>
    <property type="match status" value="1"/>
</dbReference>
<comment type="catalytic activity">
    <reaction evidence="1">
        <text>ATP + protein L-histidine = ADP + protein N-phospho-L-histidine.</text>
        <dbReference type="EC" id="2.7.13.3"/>
    </reaction>
</comment>
<dbReference type="PROSITE" id="PS50109">
    <property type="entry name" value="HIS_KIN"/>
    <property type="match status" value="1"/>
</dbReference>
<feature type="transmembrane region" description="Helical" evidence="11">
    <location>
        <begin position="12"/>
        <end position="34"/>
    </location>
</feature>
<keyword evidence="4" id="KW-0597">Phosphoprotein</keyword>
<dbReference type="InterPro" id="IPR003661">
    <property type="entry name" value="HisK_dim/P_dom"/>
</dbReference>
<dbReference type="PROSITE" id="PS50885">
    <property type="entry name" value="HAMP"/>
    <property type="match status" value="1"/>
</dbReference>
<dbReference type="AlphaFoldDB" id="A0A3N5Z6S8"/>
<dbReference type="SMART" id="SM00304">
    <property type="entry name" value="HAMP"/>
    <property type="match status" value="1"/>
</dbReference>
<comment type="caution">
    <text evidence="14">The sequence shown here is derived from an EMBL/GenBank/DDBJ whole genome shotgun (WGS) entry which is preliminary data.</text>
</comment>
<dbReference type="Gene3D" id="1.10.287.130">
    <property type="match status" value="1"/>
</dbReference>
<accession>A0A3N5Z6S8</accession>
<evidence type="ECO:0000256" key="2">
    <source>
        <dbReference type="ARBA" id="ARBA00004370"/>
    </source>
</evidence>
<keyword evidence="7 14" id="KW-0418">Kinase</keyword>
<evidence type="ECO:0000313" key="14">
    <source>
        <dbReference type="EMBL" id="RPJ66304.1"/>
    </source>
</evidence>
<sequence length="457" mass="50935">MKAIGHFSRSSSFQVGALFTFLLTLGVLFVAYFLHLATNQVFLKESQVAIEAELDGLSRLYELHGVEAFNAALDAKVDPLKRNFFYAFKQDGSLTPRSDFLYWPQLGREAEREPVQYDPDHFDDSLMSGIDAVLMLKQVTLSDGSQLIVARDVHDLNVAQWVARTFGWLMIGTMILISGLSLWVGYYVVDRINRIADTTDRIVQEGALHERLPIDSSWDDLSQLSSALNRTLDELDQMVQSIKSVTDNIAHDLRTPLTRLRADIEHVSDHEHRSRLLKEVDGIMAMFKGLLRIADVESNKKRQAFAVYSLNTILEDVIELYGPVAEDKAINVQHQINPAMVEGDRDLLFQALANVLDNAIKFTPENGTITLVLSCHNREAIVHVCDSGPGIPQALTEKVTRRFFRADDSRNTAGYGLGLAMVNAVVKLHKGSLLFKENPHSEGSPGLCCSISLPLSA</sequence>
<evidence type="ECO:0000313" key="15">
    <source>
        <dbReference type="Proteomes" id="UP000275281"/>
    </source>
</evidence>
<evidence type="ECO:0000256" key="8">
    <source>
        <dbReference type="ARBA" id="ARBA00022989"/>
    </source>
</evidence>
<dbReference type="PRINTS" id="PR00344">
    <property type="entry name" value="BCTRLSENSOR"/>
</dbReference>
<evidence type="ECO:0000256" key="3">
    <source>
        <dbReference type="ARBA" id="ARBA00012438"/>
    </source>
</evidence>
<organism evidence="14 15">
    <name type="scientific">Alteromonas sediminis</name>
    <dbReference type="NCBI Taxonomy" id="2259342"/>
    <lineage>
        <taxon>Bacteria</taxon>
        <taxon>Pseudomonadati</taxon>
        <taxon>Pseudomonadota</taxon>
        <taxon>Gammaproteobacteria</taxon>
        <taxon>Alteromonadales</taxon>
        <taxon>Alteromonadaceae</taxon>
        <taxon>Alteromonas/Salinimonas group</taxon>
        <taxon>Alteromonas</taxon>
    </lineage>
</organism>
<dbReference type="InterPro" id="IPR050428">
    <property type="entry name" value="TCS_sensor_his_kinase"/>
</dbReference>
<gene>
    <name evidence="14" type="ORF">DRW07_09415</name>
</gene>
<feature type="domain" description="HAMP" evidence="13">
    <location>
        <begin position="186"/>
        <end position="240"/>
    </location>
</feature>
<dbReference type="PANTHER" id="PTHR45436:SF8">
    <property type="entry name" value="HISTIDINE KINASE"/>
    <property type="match status" value="1"/>
</dbReference>
<dbReference type="Pfam" id="PF02518">
    <property type="entry name" value="HATPase_c"/>
    <property type="match status" value="1"/>
</dbReference>
<evidence type="ECO:0000256" key="7">
    <source>
        <dbReference type="ARBA" id="ARBA00022777"/>
    </source>
</evidence>
<dbReference type="InterPro" id="IPR005467">
    <property type="entry name" value="His_kinase_dom"/>
</dbReference>
<dbReference type="PANTHER" id="PTHR45436">
    <property type="entry name" value="SENSOR HISTIDINE KINASE YKOH"/>
    <property type="match status" value="1"/>
</dbReference>
<dbReference type="InterPro" id="IPR004358">
    <property type="entry name" value="Sig_transdc_His_kin-like_C"/>
</dbReference>
<evidence type="ECO:0000256" key="10">
    <source>
        <dbReference type="ARBA" id="ARBA00023136"/>
    </source>
</evidence>